<proteinExistence type="predicted"/>
<dbReference type="Pfam" id="PF10055">
    <property type="entry name" value="DUF2292"/>
    <property type="match status" value="1"/>
</dbReference>
<sequence length="54" mass="6290">MNDKNIRIIKNNEIKNYTDKISELLKDIKYGSITLVIQDGVVIQIETSEKIRLK</sequence>
<organism evidence="1 2">
    <name type="scientific">Clostridium neuense</name>
    <dbReference type="NCBI Taxonomy" id="1728934"/>
    <lineage>
        <taxon>Bacteria</taxon>
        <taxon>Bacillati</taxon>
        <taxon>Bacillota</taxon>
        <taxon>Clostridia</taxon>
        <taxon>Eubacteriales</taxon>
        <taxon>Clostridiaceae</taxon>
        <taxon>Clostridium</taxon>
    </lineage>
</organism>
<dbReference type="RefSeq" id="WP_406787111.1">
    <property type="nucleotide sequence ID" value="NZ_JBJIAA010000006.1"/>
</dbReference>
<accession>A0ABW8TDP2</accession>
<evidence type="ECO:0000313" key="2">
    <source>
        <dbReference type="Proteomes" id="UP001623592"/>
    </source>
</evidence>
<dbReference type="InterPro" id="IPR018743">
    <property type="entry name" value="DUF2292"/>
</dbReference>
<evidence type="ECO:0000313" key="1">
    <source>
        <dbReference type="EMBL" id="MFL0250441.1"/>
    </source>
</evidence>
<dbReference type="EMBL" id="JBJIAA010000006">
    <property type="protein sequence ID" value="MFL0250441.1"/>
    <property type="molecule type" value="Genomic_DNA"/>
</dbReference>
<dbReference type="Proteomes" id="UP001623592">
    <property type="component" value="Unassembled WGS sequence"/>
</dbReference>
<reference evidence="1 2" key="1">
    <citation type="submission" date="2024-11" db="EMBL/GenBank/DDBJ databases">
        <authorList>
            <person name="Heng Y.C."/>
            <person name="Lim A.C.H."/>
            <person name="Lee J.K.Y."/>
            <person name="Kittelmann S."/>
        </authorList>
    </citation>
    <scope>NUCLEOTIDE SEQUENCE [LARGE SCALE GENOMIC DNA]</scope>
    <source>
        <strain evidence="1 2">WILCCON 0114</strain>
    </source>
</reference>
<name>A0ABW8TDP2_9CLOT</name>
<protein>
    <submittedName>
        <fullName evidence="1">YezD family protein</fullName>
    </submittedName>
</protein>
<keyword evidence="2" id="KW-1185">Reference proteome</keyword>
<gene>
    <name evidence="1" type="ORF">ACJDT4_08385</name>
</gene>
<comment type="caution">
    <text evidence="1">The sequence shown here is derived from an EMBL/GenBank/DDBJ whole genome shotgun (WGS) entry which is preliminary data.</text>
</comment>